<evidence type="ECO:0000256" key="1">
    <source>
        <dbReference type="ARBA" id="ARBA00004571"/>
    </source>
</evidence>
<keyword evidence="3 10" id="KW-1134">Transmembrane beta strand</keyword>
<evidence type="ECO:0000256" key="10">
    <source>
        <dbReference type="PROSITE-ProRule" id="PRU01360"/>
    </source>
</evidence>
<name>A0ABR7V8E3_9FLAO</name>
<keyword evidence="15" id="KW-1185">Reference proteome</keyword>
<dbReference type="InterPro" id="IPR039426">
    <property type="entry name" value="TonB-dep_rcpt-like"/>
</dbReference>
<feature type="domain" description="TonB-dependent receptor plug" evidence="13">
    <location>
        <begin position="112"/>
        <end position="216"/>
    </location>
</feature>
<feature type="domain" description="TonB-dependent receptor-like beta-barrel" evidence="12">
    <location>
        <begin position="431"/>
        <end position="883"/>
    </location>
</feature>
<dbReference type="SUPFAM" id="SSF49464">
    <property type="entry name" value="Carboxypeptidase regulatory domain-like"/>
    <property type="match status" value="1"/>
</dbReference>
<keyword evidence="2 10" id="KW-0813">Transport</keyword>
<keyword evidence="8 14" id="KW-0675">Receptor</keyword>
<evidence type="ECO:0000256" key="4">
    <source>
        <dbReference type="ARBA" id="ARBA00022692"/>
    </source>
</evidence>
<sequence>MALANSETSFLKVELDNTFQSTITGMVSDQNGPLPGASVVVKGTTQGTQTDFDGNFTIEADSDAVLVISYIGYATQEVAVNGNTTINVVLVEDASQLEEVVVVGYGTQTRGDITGSVASVDMGEALKAPTRNAAEALQGRASGVTVVNNNTPGAAPKINIRGFGTTNNTDPLYIIDGVQTDDANFLNNINPADIDQMNVLKDGAAAIYGARASNGVVIITTKGGGYNMDTAEISVDMYTGFSQIANAPDLLNPQQHADMLFQSLTNDGAVISHGQYDPNGTGVFTVPTSIIGYTRVQSYNPIVFAAPGVYTATVKPGGTDWIDELSRTAPISNFSVSVANGTASGKYFMSVGYLASDGILNNTGFDRVSTRLNSEFKIGEKLRIGEHLNVSYSNTKTGNNEAFEMAMRISPLIPVRDDDGEFAGVAGPSLSNSRNPVALNYRARNDYNKRYAVFGDVYLTYDILDEITFKTTLAGGFNTFDNRAFTSLDPEFGEPISERSLTEQDQTSYNWIWTNTLNYNKTFGDHTVNALIGIEALKGSGKGKQITRSGYLFEDPDFYLLSNGTGAPNVNYAYDGFNSLFSVFGTANYSYLDKYFLTATIRRDESSRFVGDNKSDIFPSFSAGWLISEEDFYPADAFVERLKLKGSWGKLGNQSLPVDNPTANISILSDQYANYALSGGSIATGAILSQVGNTDLKWETSETTNVGIETLMLDNKLTFDFEYFNITTKDLITQDFSAISSTAIDASAPYVNLGNVKNTGFDIGIGYSDKTDNGWSYGVSANISHYKNEVTELIDGAPVTGTGEALRGQTPTRTEVGEPMSFFYGRNVIGFTDTGRFQYEDVNGDGTVNDDDRTKIGSPHPDFTYGINLNTAYKGFDLSLFFNGSQGNDIYNFNKFYTDFPSFVGGNRSTRVLDSWTPTNTNATLPALSTTITNNEGDPNSYYVEDGSYLRLKNTQIGYTLPQDVIDKIGMKSLRLYVQATNLFTITGYEGADPEIVSNVPGGESANLSLGIDGRVYPASRIFTLGANIKF</sequence>
<dbReference type="Pfam" id="PF07715">
    <property type="entry name" value="Plug"/>
    <property type="match status" value="1"/>
</dbReference>
<comment type="subcellular location">
    <subcellularLocation>
        <location evidence="1 10">Cell outer membrane</location>
        <topology evidence="1 10">Multi-pass membrane protein</topology>
    </subcellularLocation>
</comment>
<keyword evidence="6 11" id="KW-0798">TonB box</keyword>
<evidence type="ECO:0000256" key="5">
    <source>
        <dbReference type="ARBA" id="ARBA00022729"/>
    </source>
</evidence>
<dbReference type="InterPro" id="IPR036942">
    <property type="entry name" value="Beta-barrel_TonB_sf"/>
</dbReference>
<dbReference type="Pfam" id="PF00593">
    <property type="entry name" value="TonB_dep_Rec_b-barrel"/>
    <property type="match status" value="1"/>
</dbReference>
<proteinExistence type="inferred from homology"/>
<keyword evidence="7 10" id="KW-0472">Membrane</keyword>
<dbReference type="NCBIfam" id="TIGR04057">
    <property type="entry name" value="SusC_RagA_signa"/>
    <property type="match status" value="1"/>
</dbReference>
<comment type="similarity">
    <text evidence="10 11">Belongs to the TonB-dependent receptor family.</text>
</comment>
<evidence type="ECO:0000256" key="7">
    <source>
        <dbReference type="ARBA" id="ARBA00023136"/>
    </source>
</evidence>
<reference evidence="14 15" key="1">
    <citation type="submission" date="2020-05" db="EMBL/GenBank/DDBJ databases">
        <title>The draft genome sequence of Maribacter arenosus CAU 1321.</title>
        <authorList>
            <person name="Mu L."/>
        </authorList>
    </citation>
    <scope>NUCLEOTIDE SEQUENCE [LARGE SCALE GENOMIC DNA]</scope>
    <source>
        <strain evidence="14 15">CAU 1321</strain>
    </source>
</reference>
<dbReference type="SUPFAM" id="SSF56935">
    <property type="entry name" value="Porins"/>
    <property type="match status" value="1"/>
</dbReference>
<dbReference type="PANTHER" id="PTHR30069">
    <property type="entry name" value="TONB-DEPENDENT OUTER MEMBRANE RECEPTOR"/>
    <property type="match status" value="1"/>
</dbReference>
<organism evidence="14 15">
    <name type="scientific">Maribacter arenosus</name>
    <dbReference type="NCBI Taxonomy" id="1854708"/>
    <lineage>
        <taxon>Bacteria</taxon>
        <taxon>Pseudomonadati</taxon>
        <taxon>Bacteroidota</taxon>
        <taxon>Flavobacteriia</taxon>
        <taxon>Flavobacteriales</taxon>
        <taxon>Flavobacteriaceae</taxon>
        <taxon>Maribacter</taxon>
    </lineage>
</organism>
<dbReference type="Proteomes" id="UP000598350">
    <property type="component" value="Unassembled WGS sequence"/>
</dbReference>
<dbReference type="EMBL" id="JABTCG010000001">
    <property type="protein sequence ID" value="MBD0849877.1"/>
    <property type="molecule type" value="Genomic_DNA"/>
</dbReference>
<evidence type="ECO:0000259" key="12">
    <source>
        <dbReference type="Pfam" id="PF00593"/>
    </source>
</evidence>
<evidence type="ECO:0000313" key="14">
    <source>
        <dbReference type="EMBL" id="MBD0849877.1"/>
    </source>
</evidence>
<evidence type="ECO:0000313" key="15">
    <source>
        <dbReference type="Proteomes" id="UP000598350"/>
    </source>
</evidence>
<evidence type="ECO:0000256" key="3">
    <source>
        <dbReference type="ARBA" id="ARBA00022452"/>
    </source>
</evidence>
<comment type="caution">
    <text evidence="14">The sequence shown here is derived from an EMBL/GenBank/DDBJ whole genome shotgun (WGS) entry which is preliminary data.</text>
</comment>
<keyword evidence="5" id="KW-0732">Signal</keyword>
<dbReference type="InterPro" id="IPR023997">
    <property type="entry name" value="TonB-dep_OMP_SusC/RagA_CS"/>
</dbReference>
<keyword evidence="9 10" id="KW-0998">Cell outer membrane</keyword>
<accession>A0ABR7V8E3</accession>
<evidence type="ECO:0000259" key="13">
    <source>
        <dbReference type="Pfam" id="PF07715"/>
    </source>
</evidence>
<dbReference type="PROSITE" id="PS52016">
    <property type="entry name" value="TONB_DEPENDENT_REC_3"/>
    <property type="match status" value="1"/>
</dbReference>
<protein>
    <submittedName>
        <fullName evidence="14">TonB-dependent receptor</fullName>
    </submittedName>
</protein>
<gene>
    <name evidence="14" type="ORF">HPE63_04280</name>
</gene>
<dbReference type="InterPro" id="IPR012910">
    <property type="entry name" value="Plug_dom"/>
</dbReference>
<evidence type="ECO:0000256" key="11">
    <source>
        <dbReference type="RuleBase" id="RU003357"/>
    </source>
</evidence>
<dbReference type="Gene3D" id="2.40.170.20">
    <property type="entry name" value="TonB-dependent receptor, beta-barrel domain"/>
    <property type="match status" value="1"/>
</dbReference>
<dbReference type="InterPro" id="IPR000531">
    <property type="entry name" value="Beta-barrel_TonB"/>
</dbReference>
<dbReference type="RefSeq" id="WP_188312976.1">
    <property type="nucleotide sequence ID" value="NZ_JABTCG010000001.1"/>
</dbReference>
<dbReference type="Pfam" id="PF13715">
    <property type="entry name" value="CarbopepD_reg_2"/>
    <property type="match status" value="1"/>
</dbReference>
<keyword evidence="4 10" id="KW-0812">Transmembrane</keyword>
<dbReference type="Gene3D" id="2.60.40.1120">
    <property type="entry name" value="Carboxypeptidase-like, regulatory domain"/>
    <property type="match status" value="1"/>
</dbReference>
<evidence type="ECO:0000256" key="8">
    <source>
        <dbReference type="ARBA" id="ARBA00023170"/>
    </source>
</evidence>
<dbReference type="PANTHER" id="PTHR30069:SF29">
    <property type="entry name" value="HEMOGLOBIN AND HEMOGLOBIN-HAPTOGLOBIN-BINDING PROTEIN 1-RELATED"/>
    <property type="match status" value="1"/>
</dbReference>
<evidence type="ECO:0000256" key="2">
    <source>
        <dbReference type="ARBA" id="ARBA00022448"/>
    </source>
</evidence>
<dbReference type="InterPro" id="IPR037066">
    <property type="entry name" value="Plug_dom_sf"/>
</dbReference>
<dbReference type="Gene3D" id="2.170.130.10">
    <property type="entry name" value="TonB-dependent receptor, plug domain"/>
    <property type="match status" value="1"/>
</dbReference>
<dbReference type="InterPro" id="IPR008969">
    <property type="entry name" value="CarboxyPept-like_regulatory"/>
</dbReference>
<evidence type="ECO:0000256" key="9">
    <source>
        <dbReference type="ARBA" id="ARBA00023237"/>
    </source>
</evidence>
<dbReference type="NCBIfam" id="TIGR04056">
    <property type="entry name" value="OMP_RagA_SusC"/>
    <property type="match status" value="1"/>
</dbReference>
<dbReference type="InterPro" id="IPR023996">
    <property type="entry name" value="TonB-dep_OMP_SusC/RagA"/>
</dbReference>
<evidence type="ECO:0000256" key="6">
    <source>
        <dbReference type="ARBA" id="ARBA00023077"/>
    </source>
</evidence>